<organism evidence="1 2">
    <name type="scientific">Clostridium beijerinckii</name>
    <name type="common">Clostridium MP</name>
    <dbReference type="NCBI Taxonomy" id="1520"/>
    <lineage>
        <taxon>Bacteria</taxon>
        <taxon>Bacillati</taxon>
        <taxon>Bacillota</taxon>
        <taxon>Clostridia</taxon>
        <taxon>Eubacteriales</taxon>
        <taxon>Clostridiaceae</taxon>
        <taxon>Clostridium</taxon>
    </lineage>
</organism>
<protein>
    <recommendedName>
        <fullName evidence="3">TetR family transcriptional regulator</fullName>
    </recommendedName>
</protein>
<dbReference type="SUPFAM" id="SSF46689">
    <property type="entry name" value="Homeodomain-like"/>
    <property type="match status" value="1"/>
</dbReference>
<gene>
    <name evidence="1" type="ORF">CLBCK_37970</name>
</gene>
<dbReference type="Gene3D" id="1.10.357.10">
    <property type="entry name" value="Tetracycline Repressor, domain 2"/>
    <property type="match status" value="1"/>
</dbReference>
<dbReference type="EMBL" id="LZZI01000089">
    <property type="protein sequence ID" value="OOM58800.1"/>
    <property type="molecule type" value="Genomic_DNA"/>
</dbReference>
<dbReference type="RefSeq" id="WP_077840136.1">
    <property type="nucleotide sequence ID" value="NZ_JABTAE010000001.1"/>
</dbReference>
<evidence type="ECO:0000313" key="2">
    <source>
        <dbReference type="Proteomes" id="UP000190973"/>
    </source>
</evidence>
<name>A0A1S8S025_CLOBE</name>
<proteinExistence type="predicted"/>
<dbReference type="InterPro" id="IPR009057">
    <property type="entry name" value="Homeodomain-like_sf"/>
</dbReference>
<evidence type="ECO:0000313" key="1">
    <source>
        <dbReference type="EMBL" id="OOM58800.1"/>
    </source>
</evidence>
<comment type="caution">
    <text evidence="1">The sequence shown here is derived from an EMBL/GenBank/DDBJ whole genome shotgun (WGS) entry which is preliminary data.</text>
</comment>
<dbReference type="Proteomes" id="UP000190973">
    <property type="component" value="Unassembled WGS sequence"/>
</dbReference>
<accession>A0A1S8S025</accession>
<sequence>MPPSTKITKEMILETGYELVITTGIESVNSRSIAKMLGCSTQPIFSQFPSMEELKRGIHDLACKKFEHDVFCQDNSDSFMRSSYLKVIDLAKNQKNIFKLIYLSEHCIGENFINTRMNFESNKKIWHEIKLKYQINDNECSDILERISLLVQGIATLIATSNIQYRNEQVIAIVENTLEDIVMGIKERRKKI</sequence>
<evidence type="ECO:0008006" key="3">
    <source>
        <dbReference type="Google" id="ProtNLM"/>
    </source>
</evidence>
<dbReference type="AlphaFoldDB" id="A0A1S8S025"/>
<reference evidence="1 2" key="1">
    <citation type="submission" date="2016-05" db="EMBL/GenBank/DDBJ databases">
        <title>Microbial solvent formation.</title>
        <authorList>
            <person name="Poehlein A."/>
            <person name="Montoya Solano J.D."/>
            <person name="Flitsch S."/>
            <person name="Krabben P."/>
            <person name="Duerre P."/>
            <person name="Daniel R."/>
        </authorList>
    </citation>
    <scope>NUCLEOTIDE SEQUENCE [LARGE SCALE GENOMIC DNA]</scope>
    <source>
        <strain evidence="1 2">DSM 53</strain>
    </source>
</reference>